<dbReference type="STRING" id="1579316.RC74_17725"/>
<proteinExistence type="predicted"/>
<protein>
    <submittedName>
        <fullName evidence="1">Uncharacterized protein</fullName>
    </submittedName>
</protein>
<keyword evidence="2" id="KW-1185">Reference proteome</keyword>
<gene>
    <name evidence="1" type="ORF">RC74_17725</name>
</gene>
<sequence>MLLCVGSLGSSRTFPAHHIQVHGITNNAEIIFIRALRRAPLLKFFECLDPCLVGIEACLNETLFGTLGDARKTLEEWQEDHN</sequence>
<reference evidence="1 2" key="1">
    <citation type="submission" date="2016-02" db="EMBL/GenBank/DDBJ databases">
        <title>Complete genome sequence of Halocynthiibacter arcticus PAMC 20958t from arctic marine sediment.</title>
        <authorList>
            <person name="Lee Y.M."/>
            <person name="Baek K."/>
            <person name="Lee H.K."/>
            <person name="Shin S.C."/>
        </authorList>
    </citation>
    <scope>NUCLEOTIDE SEQUENCE [LARGE SCALE GENOMIC DNA]</scope>
    <source>
        <strain evidence="1">PAMC 20958</strain>
    </source>
</reference>
<evidence type="ECO:0000313" key="2">
    <source>
        <dbReference type="Proteomes" id="UP000070371"/>
    </source>
</evidence>
<organism evidence="1 2">
    <name type="scientific">Falsihalocynthiibacter arcticus</name>
    <dbReference type="NCBI Taxonomy" id="1579316"/>
    <lineage>
        <taxon>Bacteria</taxon>
        <taxon>Pseudomonadati</taxon>
        <taxon>Pseudomonadota</taxon>
        <taxon>Alphaproteobacteria</taxon>
        <taxon>Rhodobacterales</taxon>
        <taxon>Roseobacteraceae</taxon>
        <taxon>Falsihalocynthiibacter</taxon>
    </lineage>
</organism>
<dbReference type="EMBL" id="CP014327">
    <property type="protein sequence ID" value="AML52852.1"/>
    <property type="molecule type" value="Genomic_DNA"/>
</dbReference>
<evidence type="ECO:0000313" key="1">
    <source>
        <dbReference type="EMBL" id="AML52852.1"/>
    </source>
</evidence>
<dbReference type="AlphaFoldDB" id="A0A126V3F5"/>
<accession>A0A126V3F5</accession>
<name>A0A126V3F5_9RHOB</name>
<dbReference type="Proteomes" id="UP000070371">
    <property type="component" value="Chromosome"/>
</dbReference>
<dbReference type="KEGG" id="hat:RC74_17725"/>